<gene>
    <name evidence="1" type="ORF">THOM_1139</name>
</gene>
<reference evidence="1 2" key="1">
    <citation type="journal article" date="2012" name="PLoS Pathog.">
        <title>The genome of the obligate intracellular parasite Trachipleistophora hominis: new insights into microsporidian genome dynamics and reductive evolution.</title>
        <authorList>
            <person name="Heinz E."/>
            <person name="Williams T.A."/>
            <person name="Nakjang S."/>
            <person name="Noel C.J."/>
            <person name="Swan D.C."/>
            <person name="Goldberg A.V."/>
            <person name="Harris S.R."/>
            <person name="Weinmaier T."/>
            <person name="Markert S."/>
            <person name="Becher D."/>
            <person name="Bernhardt J."/>
            <person name="Dagan T."/>
            <person name="Hacker C."/>
            <person name="Lucocq J.M."/>
            <person name="Schweder T."/>
            <person name="Rattei T."/>
            <person name="Hall N."/>
            <person name="Hirt R.P."/>
            <person name="Embley T.M."/>
        </authorList>
    </citation>
    <scope>NUCLEOTIDE SEQUENCE [LARGE SCALE GENOMIC DNA]</scope>
</reference>
<dbReference type="HOGENOM" id="CLU_1662040_0_0_1"/>
<protein>
    <submittedName>
        <fullName evidence="1">Uncharacterized protein</fullName>
    </submittedName>
</protein>
<organism evidence="1 2">
    <name type="scientific">Trachipleistophora hominis</name>
    <name type="common">Microsporidian parasite</name>
    <dbReference type="NCBI Taxonomy" id="72359"/>
    <lineage>
        <taxon>Eukaryota</taxon>
        <taxon>Fungi</taxon>
        <taxon>Fungi incertae sedis</taxon>
        <taxon>Microsporidia</taxon>
        <taxon>Pleistophoridae</taxon>
        <taxon>Trachipleistophora</taxon>
    </lineage>
</organism>
<name>L7JWT8_TRAHO</name>
<evidence type="ECO:0000313" key="1">
    <source>
        <dbReference type="EMBL" id="ELQ75894.1"/>
    </source>
</evidence>
<dbReference type="InParanoid" id="L7JWT8"/>
<dbReference type="EMBL" id="JH993906">
    <property type="protein sequence ID" value="ELQ75894.1"/>
    <property type="molecule type" value="Genomic_DNA"/>
</dbReference>
<dbReference type="AlphaFoldDB" id="L7JWT8"/>
<sequence length="159" mass="18132">MADINELYVNNPALSNDKEEFSADKSSRNIKRDVSKALERRKTENSYNMTCIRRHRKSLSCQPVSGKEYDLEQSIGIDVKCPRSRNLKKKCKMVAYSHGNRSRNIKGLKMRCKTASSKDYKCVANFALGESEYNVDSGSREKSEFELNCEVNWAGFLGV</sequence>
<keyword evidence="2" id="KW-1185">Reference proteome</keyword>
<dbReference type="VEuPathDB" id="MicrosporidiaDB:THOM_1139"/>
<evidence type="ECO:0000313" key="2">
    <source>
        <dbReference type="Proteomes" id="UP000011185"/>
    </source>
</evidence>
<proteinExistence type="predicted"/>
<dbReference type="Proteomes" id="UP000011185">
    <property type="component" value="Unassembled WGS sequence"/>
</dbReference>
<accession>L7JWT8</accession>